<dbReference type="Gene3D" id="2.40.128.330">
    <property type="match status" value="1"/>
</dbReference>
<organism evidence="12 13">
    <name type="scientific">Branchiostoma lanceolatum</name>
    <name type="common">Common lancelet</name>
    <name type="synonym">Amphioxus lanceolatum</name>
    <dbReference type="NCBI Taxonomy" id="7740"/>
    <lineage>
        <taxon>Eukaryota</taxon>
        <taxon>Metazoa</taxon>
        <taxon>Chordata</taxon>
        <taxon>Cephalochordata</taxon>
        <taxon>Leptocardii</taxon>
        <taxon>Amphioxiformes</taxon>
        <taxon>Branchiostomatidae</taxon>
        <taxon>Branchiostoma</taxon>
    </lineage>
</organism>
<dbReference type="GO" id="GO:0015095">
    <property type="term" value="F:magnesium ion transmembrane transporter activity"/>
    <property type="evidence" value="ECO:0007669"/>
    <property type="project" value="TreeGrafter"/>
</dbReference>
<dbReference type="AlphaFoldDB" id="A0A8J9Z2R8"/>
<evidence type="ECO:0000256" key="11">
    <source>
        <dbReference type="RuleBase" id="RU366042"/>
    </source>
</evidence>
<keyword evidence="11" id="KW-0496">Mitochondrion</keyword>
<keyword evidence="3 11" id="KW-0813">Transport</keyword>
<dbReference type="InterPro" id="IPR039204">
    <property type="entry name" value="MRS2-like"/>
</dbReference>
<dbReference type="EMBL" id="OV696700">
    <property type="protein sequence ID" value="CAH1246123.1"/>
    <property type="molecule type" value="Genomic_DNA"/>
</dbReference>
<evidence type="ECO:0000256" key="3">
    <source>
        <dbReference type="ARBA" id="ARBA00022448"/>
    </source>
</evidence>
<reference evidence="12" key="1">
    <citation type="submission" date="2022-01" db="EMBL/GenBank/DDBJ databases">
        <authorList>
            <person name="Braso-Vives M."/>
        </authorList>
    </citation>
    <scope>NUCLEOTIDE SEQUENCE</scope>
</reference>
<keyword evidence="4 11" id="KW-0812">Transmembrane</keyword>
<comment type="subcellular location">
    <subcellularLocation>
        <location evidence="1">Membrane</location>
        <topology evidence="1">Multi-pass membrane protein</topology>
    </subcellularLocation>
    <subcellularLocation>
        <location evidence="11">Mitochondrion inner membrane</location>
        <topology evidence="11">Multi-pass membrane protein</topology>
    </subcellularLocation>
</comment>
<evidence type="ECO:0000256" key="7">
    <source>
        <dbReference type="ARBA" id="ARBA00022989"/>
    </source>
</evidence>
<evidence type="ECO:0000256" key="5">
    <source>
        <dbReference type="ARBA" id="ARBA00022842"/>
    </source>
</evidence>
<keyword evidence="8 11" id="KW-0406">Ion transport</keyword>
<dbReference type="GO" id="GO:0005743">
    <property type="term" value="C:mitochondrial inner membrane"/>
    <property type="evidence" value="ECO:0007669"/>
    <property type="project" value="UniProtKB-SubCell"/>
</dbReference>
<dbReference type="Pfam" id="PF22099">
    <property type="entry name" value="MRS2-like"/>
    <property type="match status" value="1"/>
</dbReference>
<evidence type="ECO:0000256" key="9">
    <source>
        <dbReference type="ARBA" id="ARBA00023136"/>
    </source>
</evidence>
<comment type="function">
    <text evidence="10">Magnesium transporter that mediates the influx of magnesium into the mitochondrial matrix and regulates magnesium metabolism. Also permeable to calcium, sodium and potassium ions. Required for normal expression of the mitochondrial respiratory complex I subunits. May play a role in maintaining the inner mitochondrial membrane potential.</text>
</comment>
<feature type="transmembrane region" description="Helical" evidence="11">
    <location>
        <begin position="343"/>
        <end position="362"/>
    </location>
</feature>
<keyword evidence="7 11" id="KW-1133">Transmembrane helix</keyword>
<evidence type="ECO:0000256" key="10">
    <source>
        <dbReference type="ARBA" id="ARBA00093432"/>
    </source>
</evidence>
<dbReference type="OrthoDB" id="10251508at2759"/>
<keyword evidence="5 11" id="KW-0460">Magnesium</keyword>
<dbReference type="PANTHER" id="PTHR13890:SF0">
    <property type="entry name" value="MAGNESIUM TRANSPORTER MRS2 HOMOLOG, MITOCHONDRIAL"/>
    <property type="match status" value="1"/>
</dbReference>
<proteinExistence type="inferred from homology"/>
<name>A0A8J9Z2R8_BRALA</name>
<evidence type="ECO:0000256" key="1">
    <source>
        <dbReference type="ARBA" id="ARBA00004141"/>
    </source>
</evidence>
<evidence type="ECO:0000313" key="12">
    <source>
        <dbReference type="EMBL" id="CAH1246123.1"/>
    </source>
</evidence>
<evidence type="ECO:0000256" key="8">
    <source>
        <dbReference type="ARBA" id="ARBA00023065"/>
    </source>
</evidence>
<keyword evidence="11" id="KW-0999">Mitochondrion inner membrane</keyword>
<dbReference type="Gene3D" id="1.20.58.340">
    <property type="entry name" value="Magnesium transport protein CorA, transmembrane region"/>
    <property type="match status" value="1"/>
</dbReference>
<dbReference type="GO" id="GO:0045016">
    <property type="term" value="P:mitochondrial magnesium ion transmembrane transport"/>
    <property type="evidence" value="ECO:0007669"/>
    <property type="project" value="TreeGrafter"/>
</dbReference>
<evidence type="ECO:0000256" key="6">
    <source>
        <dbReference type="ARBA" id="ARBA00022946"/>
    </source>
</evidence>
<dbReference type="PANTHER" id="PTHR13890">
    <property type="entry name" value="RNA SPLICING PROTEIN MRS2, MITOCHONDRIAL"/>
    <property type="match status" value="1"/>
</dbReference>
<evidence type="ECO:0000256" key="4">
    <source>
        <dbReference type="ARBA" id="ARBA00022692"/>
    </source>
</evidence>
<keyword evidence="13" id="KW-1185">Reference proteome</keyword>
<keyword evidence="6" id="KW-0809">Transit peptide</keyword>
<evidence type="ECO:0000313" key="13">
    <source>
        <dbReference type="Proteomes" id="UP000838412"/>
    </source>
</evidence>
<gene>
    <name evidence="12" type="primary">MRS2</name>
    <name evidence="12" type="ORF">BLAG_LOCUS8244</name>
</gene>
<evidence type="ECO:0000256" key="2">
    <source>
        <dbReference type="ARBA" id="ARBA00011255"/>
    </source>
</evidence>
<accession>A0A8J9Z2R8</accession>
<feature type="transmembrane region" description="Helical" evidence="11">
    <location>
        <begin position="374"/>
        <end position="390"/>
    </location>
</feature>
<comment type="subunit">
    <text evidence="2">Homopentamer.</text>
</comment>
<dbReference type="Proteomes" id="UP000838412">
    <property type="component" value="Chromosome 15"/>
</dbReference>
<protein>
    <recommendedName>
        <fullName evidence="11">Magnesium transporter</fullName>
    </recommendedName>
</protein>
<comment type="similarity">
    <text evidence="11">Belongs to the CorA metal ion transporter (MIT) (TC 1.A.35) family.</text>
</comment>
<sequence>MKRRCIIIIIMAAPIGIFLCRRNFSSPAGFPAAVFSVFRQKRRDDIGERWRKGGCSHRWFCHGHVPDFQPKRLNLEPDKKLATSAPIFRAVKFSADGRHTRFDIRKPALCQELGLQVRDLRFQQQTILQPRDTAIIIRMEEIKAIVSPDCVYILDHEEPRDKVLLDELKTQLEGDNSSPVAHLPLEFKGLEAILGYRISSLKKELDVLEPAILQVLTDLVEPSFMSLDRSKLRVLLQYRKSLTEFQTDVKEYVEVLTDILDYDESIEEMCLTDKITNSMSTSKQDHLSHVDEMELLLENCLGRAEDIVNRVAEVKDLIEDSEQIIFMNLDSHRNVMMRLNVQLTMGTFSIALFGMLGTAFGMNLLSSLEEDPRAFWIVTGIMFAGCGLLWRRLLWFLGREVPPTRKWSWKNFKPSK</sequence>
<keyword evidence="9 11" id="KW-0472">Membrane</keyword>
<dbReference type="CDD" id="cd12823">
    <property type="entry name" value="Mrs2_Mfm1p-like"/>
    <property type="match status" value="1"/>
</dbReference>